<evidence type="ECO:0000256" key="11">
    <source>
        <dbReference type="ARBA" id="ARBA00022989"/>
    </source>
</evidence>
<dbReference type="Pfam" id="PF05426">
    <property type="entry name" value="Alginate_lyase"/>
    <property type="match status" value="2"/>
</dbReference>
<sequence length="1210" mass="138638">MYNKILKFKPDVKYFTVPMQRTTDNKKLLKKKFIPDPSEEPQIAFKRSSSARFNEKKRYGTRPKVDLLWRLKVPGSWDKWSRGSGYWERNSLRTVKDIPEEGGVPSIGWVARLNSGVKELEKMGNINHRGLIRMVAIERLLLQLDAKVMREIYNFNPKEKLFFYKEEWLLKAKTIYYKNKSSPLRKVINKLVNCANIALKNKPETVTEKLFLAPSLDIHDYYTIAPYFWPNPKTASGLPYVRKDGERVPGTGLFDEESNRYDRSRLASLFGNVTCLALAWYLTENFEYATKAANYIETWFLSPATKMNPHLLYAQIRYGYNSDKGSPTGQKEFIAPNNHGLYFDIQLATIAAFLDNIPLFLIHTDRARMRMQEHFDEFGRMPHEIVRKTHLHYIMFTLQGWFTLARICENTGIDIWSRIPLKLLLKNNSTMPILKRASIYNIPYFNITWDNDQRGKENMDRMLPLYYIAISVYPELKTFKVAQNLALGQKSLESCTSTIPNVIEYPNSGKRLARIVDIPGHECVRKTFLKTYNDKADGVIFVVDSSALKQQAGDVAESKRASVKGTDKGGKGLRFFAMKVCQILQFKGKATYVEVAEELVTELCLPSYRDPLFGPLSTTKDKKLCLERSVRQKRVLLKELLVQQVSFKNLLFRNTGAQQQRGPPRIKERIHLPFILLCASSETQIDCEVDKDACHYVFRLNGPFRLCDETELLQRMGLSLGLETDTNAREAIKKCKSLVPPPVTSYFEGGWNTVIEHYERPRNVGSLNKSDPRVGTGLVGAPACGDVMKLQIEVDENNVITNACFKTFGCGSAIASSSLATELIKGKTIEEALTLKNSAIANELKLPPVKIHCSLLAEDAVKAAVLDYQNVEAKAEEFLLENLTGGPVSKKADAELFVIDKGLHRGKYQESFLQASKANSAKQTRKDFRAICNSLYCERMLLPNPHVESIRGREKKKSKKFCYKKVAQRFLTGKQGRAQPKLVSYYSFRYLYRLADESTFVGTPKDLWCEEVHNANLSSWANVNFENFVKPAQKAFATGKSKPPLAKLRRAVVKFRRERRPPNEIRKQDNEPSNALLVGKSSKRDGLTRWCCSHCNVYARLFCWYCLCAQFRAAAKKIREAEVSAGTPRCSDRYLLCFLVPSSPLNLLPRSGEELSGTLRAITPKSDFLRERFRSFQERNIIETRKRNRQRRKYKLKEYEKRSFKARADE</sequence>
<feature type="domain" description="Transcription factor DP C-terminal" evidence="23">
    <location>
        <begin position="617"/>
        <end position="757"/>
    </location>
</feature>
<dbReference type="GO" id="GO:0003677">
    <property type="term" value="F:DNA binding"/>
    <property type="evidence" value="ECO:0007669"/>
    <property type="project" value="UniProtKB-KW"/>
</dbReference>
<keyword evidence="11" id="KW-1133">Transmembrane helix</keyword>
<keyword evidence="25" id="KW-1185">Reference proteome</keyword>
<dbReference type="FunFam" id="3.90.1010.10:FF:000008">
    <property type="entry name" value="Iron-sulfur cluster assembly enzyme"/>
    <property type="match status" value="1"/>
</dbReference>
<keyword evidence="13" id="KW-0805">Transcription regulation</keyword>
<evidence type="ECO:0000256" key="22">
    <source>
        <dbReference type="ARBA" id="ARBA00077466"/>
    </source>
</evidence>
<dbReference type="SMART" id="SM01138">
    <property type="entry name" value="DP"/>
    <property type="match status" value="1"/>
</dbReference>
<name>A0AA38HHE4_9CUCU</name>
<evidence type="ECO:0000256" key="17">
    <source>
        <dbReference type="ARBA" id="ARBA00023163"/>
    </source>
</evidence>
<comment type="similarity">
    <text evidence="2">Belongs to the SRP receptor beta subunit family.</text>
</comment>
<dbReference type="GO" id="GO:0005730">
    <property type="term" value="C:nucleolus"/>
    <property type="evidence" value="ECO:0007669"/>
    <property type="project" value="UniProtKB-SubCell"/>
</dbReference>
<comment type="similarity">
    <text evidence="4">Belongs to the E2F/DP family.</text>
</comment>
<reference evidence="24" key="1">
    <citation type="journal article" date="2023" name="G3 (Bethesda)">
        <title>Whole genome assemblies of Zophobas morio and Tenebrio molitor.</title>
        <authorList>
            <person name="Kaur S."/>
            <person name="Stinson S.A."/>
            <person name="diCenzo G.C."/>
        </authorList>
    </citation>
    <scope>NUCLEOTIDE SEQUENCE</scope>
    <source>
        <strain evidence="24">QUZm001</strain>
    </source>
</reference>
<evidence type="ECO:0000256" key="13">
    <source>
        <dbReference type="ARBA" id="ARBA00023015"/>
    </source>
</evidence>
<dbReference type="Gene3D" id="3.40.50.300">
    <property type="entry name" value="P-loop containing nucleotide triphosphate hydrolases"/>
    <property type="match status" value="1"/>
</dbReference>
<dbReference type="SUPFAM" id="SSF48230">
    <property type="entry name" value="Chondroitin AC/alginate lyase"/>
    <property type="match status" value="1"/>
</dbReference>
<comment type="subcellular location">
    <subcellularLocation>
        <location evidence="1">Endoplasmic reticulum membrane</location>
        <topology evidence="1">Single-pass membrane protein</topology>
    </subcellularLocation>
</comment>
<evidence type="ECO:0000256" key="8">
    <source>
        <dbReference type="ARBA" id="ARBA00022729"/>
    </source>
</evidence>
<dbReference type="GO" id="GO:0005739">
    <property type="term" value="C:mitochondrion"/>
    <property type="evidence" value="ECO:0007669"/>
    <property type="project" value="UniProtKB-ARBA"/>
</dbReference>
<dbReference type="InterPro" id="IPR019009">
    <property type="entry name" value="SRP_receptor_beta_su"/>
</dbReference>
<dbReference type="InterPro" id="IPR008929">
    <property type="entry name" value="Chondroitin_lyas"/>
</dbReference>
<dbReference type="InterPro" id="IPR002871">
    <property type="entry name" value="NIF_FeS_clus_asmbl_NifU_N"/>
</dbReference>
<dbReference type="GO" id="GO:0005654">
    <property type="term" value="C:nucleoplasm"/>
    <property type="evidence" value="ECO:0007669"/>
    <property type="project" value="UniProtKB-SubCell"/>
</dbReference>
<dbReference type="InterPro" id="IPR011339">
    <property type="entry name" value="ISCU"/>
</dbReference>
<dbReference type="Pfam" id="PF01592">
    <property type="entry name" value="NifU_N"/>
    <property type="match status" value="1"/>
</dbReference>
<evidence type="ECO:0000256" key="14">
    <source>
        <dbReference type="ARBA" id="ARBA00023125"/>
    </source>
</evidence>
<evidence type="ECO:0000256" key="19">
    <source>
        <dbReference type="ARBA" id="ARBA00023239"/>
    </source>
</evidence>
<dbReference type="SUPFAM" id="SSF52540">
    <property type="entry name" value="P-loop containing nucleoside triphosphate hydrolases"/>
    <property type="match status" value="1"/>
</dbReference>
<dbReference type="Proteomes" id="UP001168821">
    <property type="component" value="Unassembled WGS sequence"/>
</dbReference>
<comment type="caution">
    <text evidence="24">The sequence shown here is derived from an EMBL/GenBank/DDBJ whole genome shotgun (WGS) entry which is preliminary data.</text>
</comment>
<proteinExistence type="inferred from homology"/>
<dbReference type="InterPro" id="IPR038168">
    <property type="entry name" value="TF_DP_C_sf"/>
</dbReference>
<keyword evidence="10" id="KW-0256">Endoplasmic reticulum</keyword>
<dbReference type="Pfam" id="PF08781">
    <property type="entry name" value="DP"/>
    <property type="match status" value="1"/>
</dbReference>
<dbReference type="GO" id="GO:0042254">
    <property type="term" value="P:ribosome biogenesis"/>
    <property type="evidence" value="ECO:0007669"/>
    <property type="project" value="UniProtKB-KW"/>
</dbReference>
<dbReference type="SUPFAM" id="SSF82649">
    <property type="entry name" value="SufE/NifU"/>
    <property type="match status" value="1"/>
</dbReference>
<accession>A0AA38HHE4</accession>
<keyword evidence="19" id="KW-0456">Lyase</keyword>
<evidence type="ECO:0000256" key="18">
    <source>
        <dbReference type="ARBA" id="ARBA00023170"/>
    </source>
</evidence>
<dbReference type="Pfam" id="PF09439">
    <property type="entry name" value="SRPRB"/>
    <property type="match status" value="1"/>
</dbReference>
<evidence type="ECO:0000256" key="21">
    <source>
        <dbReference type="ARBA" id="ARBA00075306"/>
    </source>
</evidence>
<evidence type="ECO:0000256" key="1">
    <source>
        <dbReference type="ARBA" id="ARBA00004389"/>
    </source>
</evidence>
<dbReference type="NCBIfam" id="TIGR01999">
    <property type="entry name" value="iscU"/>
    <property type="match status" value="1"/>
</dbReference>
<dbReference type="GO" id="GO:0005789">
    <property type="term" value="C:endoplasmic reticulum membrane"/>
    <property type="evidence" value="ECO:0007669"/>
    <property type="project" value="UniProtKB-SubCell"/>
</dbReference>
<dbReference type="SUPFAM" id="SSF144074">
    <property type="entry name" value="E2F-DP heterodimerization region"/>
    <property type="match status" value="1"/>
</dbReference>
<dbReference type="InterPro" id="IPR008397">
    <property type="entry name" value="Alginate_lyase_dom"/>
</dbReference>
<comment type="similarity">
    <text evidence="3">Belongs to the NifU family.</text>
</comment>
<dbReference type="GO" id="GO:0044572">
    <property type="term" value="P:[4Fe-4S] cluster assembly"/>
    <property type="evidence" value="ECO:0007669"/>
    <property type="project" value="UniProtKB-ARBA"/>
</dbReference>
<protein>
    <recommendedName>
        <fullName evidence="20">Iron-sulfur cluster assembly enzyme ISCU</fullName>
    </recommendedName>
    <alternativeName>
        <fullName evidence="22">NifU-like N-terminal domain-containing protein</fullName>
    </alternativeName>
    <alternativeName>
        <fullName evidence="21">NifU-like protein</fullName>
    </alternativeName>
    <alternativeName>
        <fullName evidence="5">Signal recognition particle receptor subunit beta</fullName>
    </alternativeName>
</protein>
<dbReference type="AlphaFoldDB" id="A0AA38HHE4"/>
<dbReference type="PANTHER" id="PTHR10093">
    <property type="entry name" value="IRON-SULFUR CLUSTER ASSEMBLY ENZYME NIFU HOMOLOG"/>
    <property type="match status" value="1"/>
</dbReference>
<evidence type="ECO:0000256" key="5">
    <source>
        <dbReference type="ARBA" id="ARBA00020256"/>
    </source>
</evidence>
<dbReference type="InterPro" id="IPR014889">
    <property type="entry name" value="Transc_factor_DP_C"/>
</dbReference>
<dbReference type="Gene3D" id="1.50.10.100">
    <property type="entry name" value="Chondroitin AC/alginate lyase"/>
    <property type="match status" value="1"/>
</dbReference>
<dbReference type="InterPro" id="IPR037241">
    <property type="entry name" value="E2F-DP_heterodim"/>
</dbReference>
<keyword evidence="16" id="KW-0472">Membrane</keyword>
<evidence type="ECO:0000256" key="15">
    <source>
        <dbReference type="ARBA" id="ARBA00023134"/>
    </source>
</evidence>
<gene>
    <name evidence="24" type="ORF">Zmor_012201</name>
</gene>
<dbReference type="Gene3D" id="1.20.140.80">
    <property type="entry name" value="Transcription factor DP"/>
    <property type="match status" value="1"/>
</dbReference>
<evidence type="ECO:0000256" key="3">
    <source>
        <dbReference type="ARBA" id="ARBA00006420"/>
    </source>
</evidence>
<evidence type="ECO:0000256" key="2">
    <source>
        <dbReference type="ARBA" id="ARBA00005619"/>
    </source>
</evidence>
<evidence type="ECO:0000256" key="4">
    <source>
        <dbReference type="ARBA" id="ARBA00010940"/>
    </source>
</evidence>
<dbReference type="GO" id="GO:0016829">
    <property type="term" value="F:lyase activity"/>
    <property type="evidence" value="ECO:0007669"/>
    <property type="project" value="UniProtKB-KW"/>
</dbReference>
<evidence type="ECO:0000256" key="7">
    <source>
        <dbReference type="ARBA" id="ARBA00022723"/>
    </source>
</evidence>
<keyword evidence="15" id="KW-0342">GTP-binding</keyword>
<dbReference type="GO" id="GO:0051536">
    <property type="term" value="F:iron-sulfur cluster binding"/>
    <property type="evidence" value="ECO:0007669"/>
    <property type="project" value="InterPro"/>
</dbReference>
<dbReference type="EMBL" id="JALNTZ010003824">
    <property type="protein sequence ID" value="KAJ3615902.1"/>
    <property type="molecule type" value="Genomic_DNA"/>
</dbReference>
<keyword evidence="14" id="KW-0238">DNA-binding</keyword>
<keyword evidence="12" id="KW-0408">Iron</keyword>
<dbReference type="CDD" id="cd06664">
    <property type="entry name" value="IscU_like"/>
    <property type="match status" value="1"/>
</dbReference>
<keyword evidence="17" id="KW-0804">Transcription</keyword>
<evidence type="ECO:0000313" key="25">
    <source>
        <dbReference type="Proteomes" id="UP001168821"/>
    </source>
</evidence>
<evidence type="ECO:0000256" key="9">
    <source>
        <dbReference type="ARBA" id="ARBA00022741"/>
    </source>
</evidence>
<dbReference type="GO" id="GO:0005506">
    <property type="term" value="F:iron ion binding"/>
    <property type="evidence" value="ECO:0007669"/>
    <property type="project" value="InterPro"/>
</dbReference>
<evidence type="ECO:0000256" key="16">
    <source>
        <dbReference type="ARBA" id="ARBA00023136"/>
    </source>
</evidence>
<organism evidence="24 25">
    <name type="scientific">Zophobas morio</name>
    <dbReference type="NCBI Taxonomy" id="2755281"/>
    <lineage>
        <taxon>Eukaryota</taxon>
        <taxon>Metazoa</taxon>
        <taxon>Ecdysozoa</taxon>
        <taxon>Arthropoda</taxon>
        <taxon>Hexapoda</taxon>
        <taxon>Insecta</taxon>
        <taxon>Pterygota</taxon>
        <taxon>Neoptera</taxon>
        <taxon>Endopterygota</taxon>
        <taxon>Coleoptera</taxon>
        <taxon>Polyphaga</taxon>
        <taxon>Cucujiformia</taxon>
        <taxon>Tenebrionidae</taxon>
        <taxon>Zophobas</taxon>
    </lineage>
</organism>
<dbReference type="InterPro" id="IPR027417">
    <property type="entry name" value="P-loop_NTPase"/>
</dbReference>
<keyword evidence="7" id="KW-0479">Metal-binding</keyword>
<evidence type="ECO:0000256" key="10">
    <source>
        <dbReference type="ARBA" id="ARBA00022824"/>
    </source>
</evidence>
<evidence type="ECO:0000256" key="20">
    <source>
        <dbReference type="ARBA" id="ARBA00069498"/>
    </source>
</evidence>
<keyword evidence="6" id="KW-0812">Transmembrane</keyword>
<dbReference type="GO" id="GO:0005525">
    <property type="term" value="F:GTP binding"/>
    <property type="evidence" value="ECO:0007669"/>
    <property type="project" value="UniProtKB-KW"/>
</dbReference>
<keyword evidence="18" id="KW-0675">Receptor</keyword>
<evidence type="ECO:0000259" key="23">
    <source>
        <dbReference type="SMART" id="SM01138"/>
    </source>
</evidence>
<evidence type="ECO:0000256" key="6">
    <source>
        <dbReference type="ARBA" id="ARBA00022692"/>
    </source>
</evidence>
<dbReference type="Gene3D" id="3.90.1010.10">
    <property type="match status" value="1"/>
</dbReference>
<evidence type="ECO:0000256" key="12">
    <source>
        <dbReference type="ARBA" id="ARBA00023004"/>
    </source>
</evidence>
<keyword evidence="9" id="KW-0547">Nucleotide-binding</keyword>
<dbReference type="CDD" id="cd14458">
    <property type="entry name" value="DP_DD"/>
    <property type="match status" value="1"/>
</dbReference>
<keyword evidence="8" id="KW-0732">Signal</keyword>
<evidence type="ECO:0000313" key="24">
    <source>
        <dbReference type="EMBL" id="KAJ3615902.1"/>
    </source>
</evidence>